<proteinExistence type="predicted"/>
<dbReference type="AlphaFoldDB" id="A0AAV4QI59"/>
<dbReference type="EMBL" id="BPLR01006260">
    <property type="protein sequence ID" value="GIY08519.1"/>
    <property type="molecule type" value="Genomic_DNA"/>
</dbReference>
<accession>A0AAV4QI59</accession>
<protein>
    <submittedName>
        <fullName evidence="1">Uncharacterized protein</fullName>
    </submittedName>
</protein>
<evidence type="ECO:0000313" key="2">
    <source>
        <dbReference type="Proteomes" id="UP001054945"/>
    </source>
</evidence>
<keyword evidence="2" id="KW-1185">Reference proteome</keyword>
<gene>
    <name evidence="1" type="ORF">CEXT_82201</name>
</gene>
<evidence type="ECO:0000313" key="1">
    <source>
        <dbReference type="EMBL" id="GIY08519.1"/>
    </source>
</evidence>
<name>A0AAV4QI59_CAEEX</name>
<reference evidence="1 2" key="1">
    <citation type="submission" date="2021-06" db="EMBL/GenBank/DDBJ databases">
        <title>Caerostris extrusa draft genome.</title>
        <authorList>
            <person name="Kono N."/>
            <person name="Arakawa K."/>
        </authorList>
    </citation>
    <scope>NUCLEOTIDE SEQUENCE [LARGE SCALE GENOMIC DNA]</scope>
</reference>
<organism evidence="1 2">
    <name type="scientific">Caerostris extrusa</name>
    <name type="common">Bark spider</name>
    <name type="synonym">Caerostris bankana</name>
    <dbReference type="NCBI Taxonomy" id="172846"/>
    <lineage>
        <taxon>Eukaryota</taxon>
        <taxon>Metazoa</taxon>
        <taxon>Ecdysozoa</taxon>
        <taxon>Arthropoda</taxon>
        <taxon>Chelicerata</taxon>
        <taxon>Arachnida</taxon>
        <taxon>Araneae</taxon>
        <taxon>Araneomorphae</taxon>
        <taxon>Entelegynae</taxon>
        <taxon>Araneoidea</taxon>
        <taxon>Araneidae</taxon>
        <taxon>Caerostris</taxon>
    </lineage>
</organism>
<comment type="caution">
    <text evidence="1">The sequence shown here is derived from an EMBL/GenBank/DDBJ whole genome shotgun (WGS) entry which is preliminary data.</text>
</comment>
<dbReference type="Proteomes" id="UP001054945">
    <property type="component" value="Unassembled WGS sequence"/>
</dbReference>
<sequence length="93" mass="10258">MGGSPIMLDTEGVTQGLKNMSSSSSSDRTFIRKKSSNKFLSWFISSGFKVFGCVSHNMDAHHLLTAFQKRWIETNPILGLSPEYVSGLASSKR</sequence>